<sequence>MASSHCQCGTPHACTCFSQTPHRANVYYAPYGSPTPQNAWNNQYYQQMQLRPLRRLQLSMPRRVDEGDPSAFEVGPSTAAAAAAAAASDPAFHPSIPNVNLGSLLDKSGPSTTLVSDVWFFSAAPTTPLEPIEMSERRPSKQEFSHLACRFCTGEKWTVWRNGEGQTGNIRHHLRTEHYKLWSDLVVLKKLKGWESVGISAKTAAGEREEFSLPGFHERLVKWIAVDDQSVDVVDCPELRTYCSSSAGIHLEEDNIPHRTKMSQSITTRFRVEYEKMIHEIQNSLGRISFTHDVWTETPADTLVLKTQLVAFRRLEGSQTGENMGKVFVQVLKELKCLHKIRIELRALGIPFDVVGNRIRCFPHVVNIAVKTGLRELADLPAYGPDVDLDLNGSLVTACRACGQRREAFEKVIEEGNASGGWGDPVELLRVVRLLKDVETRPAYYSRDLSAEKTPTLSIVLPMYEKLIVIPSTFLNPTIKLEWIHENWSGEDFTAAKKAIRGAMLEYRKESRCQKSAKDRIPPSTRWHIKSKTTRNSGHDFWRSLESDFLAGSLSLALTSRLSTKRVEALLNDSLAPGSWACCQPQGIEFWVEARSILAATSLTRFSAFIFAPYFKLPTILLWGFKLNSFFIRARVKVLTTSLLGFKVEGFNYLSLRIVKLKLKLNLPWAERGNHAESPMFKSTYLHPTRARLTLLTSMDAWKACPKGNRPEPAIDARNEPQAPTVFGYQITDDSRLRSTSAPIPQGTSAKFSSKFSSAAFKYLAFISSHSDIDQPHQRRFDSMILFGNIKYPGRTDLPHEYILDHDAACGRCKGIALELDWGRAPFNPFTRIPIAKHLQPFEANSAVQVYVRAG</sequence>
<comment type="caution">
    <text evidence="6">The sequence shown here is derived from an EMBL/GenBank/DDBJ whole genome shotgun (WGS) entry which is preliminary data.</text>
</comment>
<keyword evidence="5" id="KW-0539">Nucleus</keyword>
<evidence type="ECO:0000256" key="3">
    <source>
        <dbReference type="ARBA" id="ARBA00022771"/>
    </source>
</evidence>
<name>A0AAD6SJ75_9AGAR</name>
<evidence type="ECO:0000313" key="6">
    <source>
        <dbReference type="EMBL" id="KAJ7026472.1"/>
    </source>
</evidence>
<protein>
    <submittedName>
        <fullName evidence="6">Uncharacterized protein</fullName>
    </submittedName>
</protein>
<dbReference type="InterPro" id="IPR052035">
    <property type="entry name" value="ZnF_BED_domain_contain"/>
</dbReference>
<gene>
    <name evidence="6" type="ORF">C8F04DRAFT_1190538</name>
</gene>
<evidence type="ECO:0000256" key="4">
    <source>
        <dbReference type="ARBA" id="ARBA00022833"/>
    </source>
</evidence>
<dbReference type="SUPFAM" id="SSF53098">
    <property type="entry name" value="Ribonuclease H-like"/>
    <property type="match status" value="1"/>
</dbReference>
<dbReference type="GO" id="GO:0008270">
    <property type="term" value="F:zinc ion binding"/>
    <property type="evidence" value="ECO:0007669"/>
    <property type="project" value="UniProtKB-KW"/>
</dbReference>
<evidence type="ECO:0000256" key="2">
    <source>
        <dbReference type="ARBA" id="ARBA00022723"/>
    </source>
</evidence>
<dbReference type="GO" id="GO:0005634">
    <property type="term" value="C:nucleus"/>
    <property type="evidence" value="ECO:0007669"/>
    <property type="project" value="UniProtKB-SubCell"/>
</dbReference>
<dbReference type="EMBL" id="JARJCM010000138">
    <property type="protein sequence ID" value="KAJ7026472.1"/>
    <property type="molecule type" value="Genomic_DNA"/>
</dbReference>
<keyword evidence="2" id="KW-0479">Metal-binding</keyword>
<keyword evidence="7" id="KW-1185">Reference proteome</keyword>
<evidence type="ECO:0000256" key="1">
    <source>
        <dbReference type="ARBA" id="ARBA00004123"/>
    </source>
</evidence>
<evidence type="ECO:0000313" key="7">
    <source>
        <dbReference type="Proteomes" id="UP001218188"/>
    </source>
</evidence>
<evidence type="ECO:0000256" key="5">
    <source>
        <dbReference type="ARBA" id="ARBA00023242"/>
    </source>
</evidence>
<accession>A0AAD6SJ75</accession>
<dbReference type="Proteomes" id="UP001218188">
    <property type="component" value="Unassembled WGS sequence"/>
</dbReference>
<dbReference type="PANTHER" id="PTHR46481">
    <property type="entry name" value="ZINC FINGER BED DOMAIN-CONTAINING PROTEIN 4"/>
    <property type="match status" value="1"/>
</dbReference>
<dbReference type="PANTHER" id="PTHR46481:SF10">
    <property type="entry name" value="ZINC FINGER BED DOMAIN-CONTAINING PROTEIN 39"/>
    <property type="match status" value="1"/>
</dbReference>
<comment type="subcellular location">
    <subcellularLocation>
        <location evidence="1">Nucleus</location>
    </subcellularLocation>
</comment>
<dbReference type="InterPro" id="IPR012337">
    <property type="entry name" value="RNaseH-like_sf"/>
</dbReference>
<dbReference type="AlphaFoldDB" id="A0AAD6SJ75"/>
<keyword evidence="4" id="KW-0862">Zinc</keyword>
<organism evidence="6 7">
    <name type="scientific">Mycena alexandri</name>
    <dbReference type="NCBI Taxonomy" id="1745969"/>
    <lineage>
        <taxon>Eukaryota</taxon>
        <taxon>Fungi</taxon>
        <taxon>Dikarya</taxon>
        <taxon>Basidiomycota</taxon>
        <taxon>Agaricomycotina</taxon>
        <taxon>Agaricomycetes</taxon>
        <taxon>Agaricomycetidae</taxon>
        <taxon>Agaricales</taxon>
        <taxon>Marasmiineae</taxon>
        <taxon>Mycenaceae</taxon>
        <taxon>Mycena</taxon>
    </lineage>
</organism>
<proteinExistence type="predicted"/>
<reference evidence="6" key="1">
    <citation type="submission" date="2023-03" db="EMBL/GenBank/DDBJ databases">
        <title>Massive genome expansion in bonnet fungi (Mycena s.s.) driven by repeated elements and novel gene families across ecological guilds.</title>
        <authorList>
            <consortium name="Lawrence Berkeley National Laboratory"/>
            <person name="Harder C.B."/>
            <person name="Miyauchi S."/>
            <person name="Viragh M."/>
            <person name="Kuo A."/>
            <person name="Thoen E."/>
            <person name="Andreopoulos B."/>
            <person name="Lu D."/>
            <person name="Skrede I."/>
            <person name="Drula E."/>
            <person name="Henrissat B."/>
            <person name="Morin E."/>
            <person name="Kohler A."/>
            <person name="Barry K."/>
            <person name="LaButti K."/>
            <person name="Morin E."/>
            <person name="Salamov A."/>
            <person name="Lipzen A."/>
            <person name="Mereny Z."/>
            <person name="Hegedus B."/>
            <person name="Baldrian P."/>
            <person name="Stursova M."/>
            <person name="Weitz H."/>
            <person name="Taylor A."/>
            <person name="Grigoriev I.V."/>
            <person name="Nagy L.G."/>
            <person name="Martin F."/>
            <person name="Kauserud H."/>
        </authorList>
    </citation>
    <scope>NUCLEOTIDE SEQUENCE</scope>
    <source>
        <strain evidence="6">CBHHK200</strain>
    </source>
</reference>
<keyword evidence="3" id="KW-0863">Zinc-finger</keyword>